<dbReference type="SUPFAM" id="SSF51679">
    <property type="entry name" value="Bacterial luciferase-like"/>
    <property type="match status" value="1"/>
</dbReference>
<reference evidence="3 4" key="1">
    <citation type="submission" date="2016-12" db="EMBL/GenBank/DDBJ databases">
        <title>The new phylogeny of genus Mycobacterium.</title>
        <authorList>
            <person name="Tortoli E."/>
            <person name="Trovato A."/>
            <person name="Cirillo D.M."/>
        </authorList>
    </citation>
    <scope>NUCLEOTIDE SEQUENCE [LARGE SCALE GENOMIC DNA]</scope>
    <source>
        <strain evidence="3 4">CCUG 66554</strain>
    </source>
</reference>
<gene>
    <name evidence="3" type="ORF">BST43_12110</name>
</gene>
<dbReference type="EMBL" id="MVII01000014">
    <property type="protein sequence ID" value="ORB57658.1"/>
    <property type="molecule type" value="Genomic_DNA"/>
</dbReference>
<dbReference type="RefSeq" id="WP_083015939.1">
    <property type="nucleotide sequence ID" value="NZ_MVII01000014.1"/>
</dbReference>
<organism evidence="3 4">
    <name type="scientific">Mycobacteroides saopaulense</name>
    <dbReference type="NCBI Taxonomy" id="1578165"/>
    <lineage>
        <taxon>Bacteria</taxon>
        <taxon>Bacillati</taxon>
        <taxon>Actinomycetota</taxon>
        <taxon>Actinomycetes</taxon>
        <taxon>Mycobacteriales</taxon>
        <taxon>Mycobacteriaceae</taxon>
        <taxon>Mycobacteroides</taxon>
    </lineage>
</organism>
<dbReference type="GO" id="GO:0016705">
    <property type="term" value="F:oxidoreductase activity, acting on paired donors, with incorporation or reduction of molecular oxygen"/>
    <property type="evidence" value="ECO:0007669"/>
    <property type="project" value="InterPro"/>
</dbReference>
<dbReference type="InterPro" id="IPR011251">
    <property type="entry name" value="Luciferase-like_dom"/>
</dbReference>
<evidence type="ECO:0000256" key="1">
    <source>
        <dbReference type="ARBA" id="ARBA00023002"/>
    </source>
</evidence>
<dbReference type="InterPro" id="IPR050564">
    <property type="entry name" value="F420-G6PD/mer"/>
</dbReference>
<dbReference type="PANTHER" id="PTHR43244">
    <property type="match status" value="1"/>
</dbReference>
<keyword evidence="1" id="KW-0560">Oxidoreductase</keyword>
<feature type="domain" description="Luciferase-like" evidence="2">
    <location>
        <begin position="18"/>
        <end position="187"/>
    </location>
</feature>
<dbReference type="Gene3D" id="3.20.20.30">
    <property type="entry name" value="Luciferase-like domain"/>
    <property type="match status" value="1"/>
</dbReference>
<dbReference type="STRING" id="1578165.BKG68_21245"/>
<comment type="caution">
    <text evidence="3">The sequence shown here is derived from an EMBL/GenBank/DDBJ whole genome shotgun (WGS) entry which is preliminary data.</text>
</comment>
<dbReference type="InterPro" id="IPR036661">
    <property type="entry name" value="Luciferase-like_sf"/>
</dbReference>
<evidence type="ECO:0000313" key="3">
    <source>
        <dbReference type="EMBL" id="ORB57658.1"/>
    </source>
</evidence>
<evidence type="ECO:0000313" key="4">
    <source>
        <dbReference type="Proteomes" id="UP000192434"/>
    </source>
</evidence>
<dbReference type="PANTHER" id="PTHR43244:SF1">
    <property type="entry name" value="5,10-METHYLENETETRAHYDROMETHANOPTERIN REDUCTASE"/>
    <property type="match status" value="1"/>
</dbReference>
<accession>A0A1X0J6D0</accession>
<dbReference type="Pfam" id="PF00296">
    <property type="entry name" value="Bac_luciferase"/>
    <property type="match status" value="1"/>
</dbReference>
<proteinExistence type="predicted"/>
<evidence type="ECO:0000259" key="2">
    <source>
        <dbReference type="Pfam" id="PF00296"/>
    </source>
</evidence>
<sequence>MSDIAASARRALGAVGAFLPMHFTSMPSVGEQRAAVVRMEAAGYRTTWLNEPVGGKDVLVQAGLLLAATEHMTFATGIANIWARPAVTAHGAAAILAQAYPERFVLGLGPGYPVQAEMVGLEFGSAVGAMRDYLARMDQLTPLPAIDVSYPRIVAANGPKMLALARDAADGAMPAGRPPALTAEVRRSLGPDKLLIVGMDVVAANDGKDTKSLARETVSVRLGLPGVCEGLKQLGYTDADLSSISDRLVNDLVGHGDLDSVAGLVDRHLRAGADHVVLMPADTEMEAGLRFFEKVAPALMS</sequence>
<name>A0A1X0J6D0_9MYCO</name>
<dbReference type="AlphaFoldDB" id="A0A1X0J6D0"/>
<protein>
    <recommendedName>
        <fullName evidence="2">Luciferase-like domain-containing protein</fullName>
    </recommendedName>
</protein>
<dbReference type="Proteomes" id="UP000192434">
    <property type="component" value="Unassembled WGS sequence"/>
</dbReference>